<evidence type="ECO:0000256" key="1">
    <source>
        <dbReference type="SAM" id="SignalP"/>
    </source>
</evidence>
<dbReference type="EMBL" id="JAVRHU010000001">
    <property type="protein sequence ID" value="MDT0620232.1"/>
    <property type="molecule type" value="Genomic_DNA"/>
</dbReference>
<sequence length="196" mass="22105">MKKLFLYLFLLGGLVLHAQENEPTESQKQMSQFATAKRNELSIDVLSAIGIPALNPRYEYILGKYSGVGIDLFISLDGDDNFTDFSEYESFSLTPYYRQYFFSKEDYGAKGFYAEGFVKFFTYDANISESINNSVTQESIFDTSIGAGIGWKWISQSGFLVDLGIGVGRNLALSDNAQQFNNELQIRGGLNFGWRF</sequence>
<keyword evidence="3" id="KW-1185">Reference proteome</keyword>
<feature type="signal peptide" evidence="1">
    <location>
        <begin position="1"/>
        <end position="18"/>
    </location>
</feature>
<name>A0ABU3BCN9_9FLAO</name>
<proteinExistence type="predicted"/>
<evidence type="ECO:0008006" key="4">
    <source>
        <dbReference type="Google" id="ProtNLM"/>
    </source>
</evidence>
<reference evidence="2 3" key="1">
    <citation type="submission" date="2023-09" db="EMBL/GenBank/DDBJ databases">
        <authorList>
            <person name="Rey-Velasco X."/>
        </authorList>
    </citation>
    <scope>NUCLEOTIDE SEQUENCE [LARGE SCALE GENOMIC DNA]</scope>
    <source>
        <strain evidence="2 3">P007</strain>
    </source>
</reference>
<evidence type="ECO:0000313" key="3">
    <source>
        <dbReference type="Proteomes" id="UP001250662"/>
    </source>
</evidence>
<organism evidence="2 3">
    <name type="scientific">Croceitalea vernalis</name>
    <dbReference type="NCBI Taxonomy" id="3075599"/>
    <lineage>
        <taxon>Bacteria</taxon>
        <taxon>Pseudomonadati</taxon>
        <taxon>Bacteroidota</taxon>
        <taxon>Flavobacteriia</taxon>
        <taxon>Flavobacteriales</taxon>
        <taxon>Flavobacteriaceae</taxon>
        <taxon>Croceitalea</taxon>
    </lineage>
</organism>
<comment type="caution">
    <text evidence="2">The sequence shown here is derived from an EMBL/GenBank/DDBJ whole genome shotgun (WGS) entry which is preliminary data.</text>
</comment>
<feature type="chain" id="PRO_5045764095" description="DUF3575 domain-containing protein" evidence="1">
    <location>
        <begin position="19"/>
        <end position="196"/>
    </location>
</feature>
<keyword evidence="1" id="KW-0732">Signal</keyword>
<dbReference type="RefSeq" id="WP_311386693.1">
    <property type="nucleotide sequence ID" value="NZ_JAVRHU010000001.1"/>
</dbReference>
<protein>
    <recommendedName>
        <fullName evidence="4">DUF3575 domain-containing protein</fullName>
    </recommendedName>
</protein>
<gene>
    <name evidence="2" type="ORF">RM520_01270</name>
</gene>
<evidence type="ECO:0000313" key="2">
    <source>
        <dbReference type="EMBL" id="MDT0620232.1"/>
    </source>
</evidence>
<dbReference type="Proteomes" id="UP001250662">
    <property type="component" value="Unassembled WGS sequence"/>
</dbReference>
<accession>A0ABU3BCN9</accession>